<reference evidence="2 4" key="2">
    <citation type="submission" date="2018-11" db="EMBL/GenBank/DDBJ databases">
        <authorList>
            <consortium name="Pathogen Informatics"/>
        </authorList>
    </citation>
    <scope>NUCLEOTIDE SEQUENCE [LARGE SCALE GENOMIC DNA]</scope>
</reference>
<dbReference type="OrthoDB" id="72892at2759"/>
<dbReference type="WBParaSite" id="DME_0000031101-mRNA-1">
    <property type="protein sequence ID" value="DME_0000031101-mRNA-1"/>
    <property type="gene ID" value="DME_0000031101"/>
</dbReference>
<dbReference type="GO" id="GO:0005730">
    <property type="term" value="C:nucleolus"/>
    <property type="evidence" value="ECO:0007669"/>
    <property type="project" value="TreeGrafter"/>
</dbReference>
<dbReference type="Proteomes" id="UP000274756">
    <property type="component" value="Unassembled WGS sequence"/>
</dbReference>
<dbReference type="EMBL" id="UYYG01001150">
    <property type="protein sequence ID" value="VDN54698.1"/>
    <property type="molecule type" value="Genomic_DNA"/>
</dbReference>
<evidence type="ECO:0000313" key="2">
    <source>
        <dbReference type="EMBL" id="VDN54698.1"/>
    </source>
</evidence>
<evidence type="ECO:0000313" key="5">
    <source>
        <dbReference type="WBParaSite" id="DME_0000031101-mRNA-1"/>
    </source>
</evidence>
<feature type="domain" description="URB1 C-terminal" evidence="1">
    <location>
        <begin position="215"/>
        <end position="408"/>
    </location>
</feature>
<dbReference type="AlphaFoldDB" id="A0A0N4U150"/>
<name>A0A0N4U150_DRAME</name>
<evidence type="ECO:0000313" key="3">
    <source>
        <dbReference type="Proteomes" id="UP000038040"/>
    </source>
</evidence>
<dbReference type="GO" id="GO:0000466">
    <property type="term" value="P:maturation of 5.8S rRNA from tricistronic rRNA transcript (SSU-rRNA, 5.8S rRNA, LSU-rRNA)"/>
    <property type="evidence" value="ECO:0007669"/>
    <property type="project" value="TreeGrafter"/>
</dbReference>
<reference evidence="5" key="1">
    <citation type="submission" date="2017-02" db="UniProtKB">
        <authorList>
            <consortium name="WormBaseParasite"/>
        </authorList>
    </citation>
    <scope>IDENTIFICATION</scope>
</reference>
<keyword evidence="4" id="KW-1185">Reference proteome</keyword>
<proteinExistence type="predicted"/>
<dbReference type="Pfam" id="PF16201">
    <property type="entry name" value="NopRA1"/>
    <property type="match status" value="1"/>
</dbReference>
<accession>A0A0N4U150</accession>
<dbReference type="PANTHER" id="PTHR13500:SF0">
    <property type="entry name" value="NUCLEOLAR PRE-RIBOSOMAL-ASSOCIATED PROTEIN 1"/>
    <property type="match status" value="1"/>
</dbReference>
<evidence type="ECO:0000259" key="1">
    <source>
        <dbReference type="Pfam" id="PF16201"/>
    </source>
</evidence>
<sequence length="473" mass="55282">MAGSRKRKFYEVSDENIAIQKFKRYHQKICDASIDLPIEKPIRRMNRILIDSKDDVFIFVDFAKYVRKSVDIKLIICLLSRYNASLSAFDTSIFDLLRILERTYQINLSAFFPLTWSSQAKDSYQQLQNFGATLHNRLTSDQVLGHLDPERVWLSLLAIDAKKVKCDQNLYDPRFLLRCFISTVEEGSDVNFFQKFFLTNNFQLTARKFIDSNALSFAFAATSCSDKKERAVSYYILRRFLERLNELSAENFVEKPLFAYLLRIFRNSIPRPNERLPHVVSHFFARTSKLLLNPSDSVYASILAFLTLKPTVDIGNVPEFYKLFLSSSTHFHNDERHWILKLLSGAMIEPNDYNILQKKSGITLCLSLFASNISDRITRKYILLILRSVLKFPSLAYDLFHRHNFHSWIALTIQQSFISQWDAVFLCQLFITLYEQIKSYCLIKRKNPMKLGSVSMKQRMLQMVAPKVDFLLF</sequence>
<dbReference type="Proteomes" id="UP000038040">
    <property type="component" value="Unplaced"/>
</dbReference>
<organism evidence="3 5">
    <name type="scientific">Dracunculus medinensis</name>
    <name type="common">Guinea worm</name>
    <dbReference type="NCBI Taxonomy" id="318479"/>
    <lineage>
        <taxon>Eukaryota</taxon>
        <taxon>Metazoa</taxon>
        <taxon>Ecdysozoa</taxon>
        <taxon>Nematoda</taxon>
        <taxon>Chromadorea</taxon>
        <taxon>Rhabditida</taxon>
        <taxon>Spirurina</taxon>
        <taxon>Dracunculoidea</taxon>
        <taxon>Dracunculidae</taxon>
        <taxon>Dracunculus</taxon>
    </lineage>
</organism>
<dbReference type="InterPro" id="IPR039844">
    <property type="entry name" value="URB1"/>
</dbReference>
<dbReference type="STRING" id="318479.A0A0N4U150"/>
<evidence type="ECO:0000313" key="4">
    <source>
        <dbReference type="Proteomes" id="UP000274756"/>
    </source>
</evidence>
<dbReference type="GO" id="GO:0000463">
    <property type="term" value="P:maturation of LSU-rRNA from tricistronic rRNA transcript (SSU-rRNA, 5.8S rRNA, LSU-rRNA)"/>
    <property type="evidence" value="ECO:0007669"/>
    <property type="project" value="TreeGrafter"/>
</dbReference>
<gene>
    <name evidence="2" type="ORF">DME_LOCUS4671</name>
</gene>
<dbReference type="InterPro" id="IPR032436">
    <property type="entry name" value="URB1_C"/>
</dbReference>
<protein>
    <submittedName>
        <fullName evidence="5">NopRA1 domain-containing protein</fullName>
    </submittedName>
</protein>
<dbReference type="PANTHER" id="PTHR13500">
    <property type="entry name" value="NUCLEOLAR PRERIBOSOMAL-ASSOCIATED PROTEIN 1"/>
    <property type="match status" value="1"/>
</dbReference>